<sequence>MLHRARFVLKNWLLHSDSSYLSGRVNPCSLLSCLRLFSSDPTAPVPFVVSYLINECGVRPESAASAGKYIHFETPERADVVLGFFRNLGFTDSQLTKVFGRRPRLLMSDPEKHFMPRIRFLESNGFSTSDMAQILLRTPEILHASIENQLLPNLNFFKTVMPSDENLIRAIRRNPFLLTCELETYVIPGIRILRESGAGESSIVRLLLFHPRTLMTSRSQLSQAIERVKKMGVDPRLTQFSVAVQTIRGVSKGTWDSKIDAYRKWGWSNKLILKAFTKSPWCMAMSVKKLMANMDYYVNKMGFDPLVIAARPILLAFSLDKRIMPRDAVLCVLLSKGLIESRASVQALAITNEGFQKKFLDPYKEQAPELLQLFQEKLRTC</sequence>
<keyword evidence="5" id="KW-1185">Reference proteome</keyword>
<dbReference type="PANTHER" id="PTHR13068:SF166">
    <property type="entry name" value="TRANSCRIPTION TERMINATION FACTOR MTERF15, MITOCHONDRIAL-LIKE"/>
    <property type="match status" value="1"/>
</dbReference>
<evidence type="ECO:0000256" key="3">
    <source>
        <dbReference type="ARBA" id="ARBA00022946"/>
    </source>
</evidence>
<dbReference type="InterPro" id="IPR003690">
    <property type="entry name" value="MTERF"/>
</dbReference>
<evidence type="ECO:0000256" key="1">
    <source>
        <dbReference type="ARBA" id="ARBA00007692"/>
    </source>
</evidence>
<accession>A0AAV0PXH8</accession>
<dbReference type="GO" id="GO:0003676">
    <property type="term" value="F:nucleic acid binding"/>
    <property type="evidence" value="ECO:0007669"/>
    <property type="project" value="InterPro"/>
</dbReference>
<dbReference type="Gene3D" id="1.25.70.10">
    <property type="entry name" value="Transcription termination factor 3, mitochondrial"/>
    <property type="match status" value="1"/>
</dbReference>
<gene>
    <name evidence="4" type="ORF">LITE_LOCUS40218</name>
</gene>
<dbReference type="Pfam" id="PF02536">
    <property type="entry name" value="mTERF"/>
    <property type="match status" value="1"/>
</dbReference>
<dbReference type="InterPro" id="IPR038538">
    <property type="entry name" value="MTERF_sf"/>
</dbReference>
<dbReference type="EMBL" id="CAMGYJ010000009">
    <property type="protein sequence ID" value="CAI0474851.1"/>
    <property type="molecule type" value="Genomic_DNA"/>
</dbReference>
<dbReference type="Proteomes" id="UP001154282">
    <property type="component" value="Unassembled WGS sequence"/>
</dbReference>
<dbReference type="FunFam" id="1.25.70.10:FF:000001">
    <property type="entry name" value="Mitochondrial transcription termination factor-like"/>
    <property type="match status" value="1"/>
</dbReference>
<keyword evidence="2" id="KW-0804">Transcription</keyword>
<comment type="caution">
    <text evidence="4">The sequence shown here is derived from an EMBL/GenBank/DDBJ whole genome shotgun (WGS) entry which is preliminary data.</text>
</comment>
<dbReference type="PANTHER" id="PTHR13068">
    <property type="entry name" value="CGI-12 PROTEIN-RELATED"/>
    <property type="match status" value="1"/>
</dbReference>
<proteinExistence type="inferred from homology"/>
<dbReference type="SMART" id="SM00733">
    <property type="entry name" value="Mterf"/>
    <property type="match status" value="6"/>
</dbReference>
<keyword evidence="2" id="KW-0805">Transcription regulation</keyword>
<organism evidence="4 5">
    <name type="scientific">Linum tenue</name>
    <dbReference type="NCBI Taxonomy" id="586396"/>
    <lineage>
        <taxon>Eukaryota</taxon>
        <taxon>Viridiplantae</taxon>
        <taxon>Streptophyta</taxon>
        <taxon>Embryophyta</taxon>
        <taxon>Tracheophyta</taxon>
        <taxon>Spermatophyta</taxon>
        <taxon>Magnoliopsida</taxon>
        <taxon>eudicotyledons</taxon>
        <taxon>Gunneridae</taxon>
        <taxon>Pentapetalae</taxon>
        <taxon>rosids</taxon>
        <taxon>fabids</taxon>
        <taxon>Malpighiales</taxon>
        <taxon>Linaceae</taxon>
        <taxon>Linum</taxon>
    </lineage>
</organism>
<keyword evidence="2" id="KW-0806">Transcription termination</keyword>
<protein>
    <submittedName>
        <fullName evidence="4">Uncharacterized protein</fullName>
    </submittedName>
</protein>
<evidence type="ECO:0000313" key="5">
    <source>
        <dbReference type="Proteomes" id="UP001154282"/>
    </source>
</evidence>
<evidence type="ECO:0000256" key="2">
    <source>
        <dbReference type="ARBA" id="ARBA00022472"/>
    </source>
</evidence>
<dbReference type="AlphaFoldDB" id="A0AAV0PXH8"/>
<comment type="similarity">
    <text evidence="1">Belongs to the mTERF family.</text>
</comment>
<evidence type="ECO:0000313" key="4">
    <source>
        <dbReference type="EMBL" id="CAI0474851.1"/>
    </source>
</evidence>
<dbReference type="GO" id="GO:0006353">
    <property type="term" value="P:DNA-templated transcription termination"/>
    <property type="evidence" value="ECO:0007669"/>
    <property type="project" value="UniProtKB-KW"/>
</dbReference>
<name>A0AAV0PXH8_9ROSI</name>
<reference evidence="4" key="1">
    <citation type="submission" date="2022-08" db="EMBL/GenBank/DDBJ databases">
        <authorList>
            <person name="Gutierrez-Valencia J."/>
        </authorList>
    </citation>
    <scope>NUCLEOTIDE SEQUENCE</scope>
</reference>
<keyword evidence="3" id="KW-0809">Transit peptide</keyword>